<dbReference type="EMBL" id="OU895877">
    <property type="protein sequence ID" value="CAG9799827.1"/>
    <property type="molecule type" value="Genomic_DNA"/>
</dbReference>
<dbReference type="CDD" id="cd03184">
    <property type="entry name" value="GST_C_Omega"/>
    <property type="match status" value="1"/>
</dbReference>
<dbReference type="FunFam" id="3.40.30.10:FF:000123">
    <property type="entry name" value="Glutathione transferase o1"/>
    <property type="match status" value="1"/>
</dbReference>
<dbReference type="Pfam" id="PF13410">
    <property type="entry name" value="GST_C_2"/>
    <property type="match status" value="1"/>
</dbReference>
<evidence type="ECO:0000259" key="3">
    <source>
        <dbReference type="PROSITE" id="PS50404"/>
    </source>
</evidence>
<evidence type="ECO:0008006" key="7">
    <source>
        <dbReference type="Google" id="ProtNLM"/>
    </source>
</evidence>
<proteinExistence type="inferred from homology"/>
<reference evidence="5" key="2">
    <citation type="submission" date="2022-10" db="EMBL/GenBank/DDBJ databases">
        <authorList>
            <consortium name="ENA_rothamsted_submissions"/>
            <consortium name="culmorum"/>
            <person name="King R."/>
        </authorList>
    </citation>
    <scope>NUCLEOTIDE SEQUENCE</scope>
</reference>
<protein>
    <recommendedName>
        <fullName evidence="7">Glutathione s-transferase</fullName>
    </recommendedName>
</protein>
<feature type="domain" description="GST C-terminal" evidence="4">
    <location>
        <begin position="104"/>
        <end position="242"/>
    </location>
</feature>
<dbReference type="InterPro" id="IPR010987">
    <property type="entry name" value="Glutathione-S-Trfase_C-like"/>
</dbReference>
<dbReference type="InterPro" id="IPR036249">
    <property type="entry name" value="Thioredoxin-like_sf"/>
</dbReference>
<dbReference type="InterPro" id="IPR004045">
    <property type="entry name" value="Glutathione_S-Trfase_N"/>
</dbReference>
<evidence type="ECO:0000313" key="5">
    <source>
        <dbReference type="EMBL" id="CAG9799827.1"/>
    </source>
</evidence>
<dbReference type="InterPro" id="IPR050983">
    <property type="entry name" value="GST_Omega/HSP26"/>
</dbReference>
<feature type="domain" description="GST N-terminal" evidence="3">
    <location>
        <begin position="19"/>
        <end position="99"/>
    </location>
</feature>
<dbReference type="OrthoDB" id="4951845at2759"/>
<dbReference type="FunFam" id="1.20.1050.10:FF:000009">
    <property type="entry name" value="Glutathione S-transferase omega-1"/>
    <property type="match status" value="1"/>
</dbReference>
<dbReference type="SFLD" id="SFLDG00358">
    <property type="entry name" value="Main_(cytGST)"/>
    <property type="match status" value="1"/>
</dbReference>
<dbReference type="GO" id="GO:0005737">
    <property type="term" value="C:cytoplasm"/>
    <property type="evidence" value="ECO:0007669"/>
    <property type="project" value="InterPro"/>
</dbReference>
<reference evidence="5" key="1">
    <citation type="submission" date="2022-01" db="EMBL/GenBank/DDBJ databases">
        <authorList>
            <person name="King R."/>
        </authorList>
    </citation>
    <scope>NUCLEOTIDE SEQUENCE</scope>
</reference>
<comment type="similarity">
    <text evidence="1">Belongs to the GST superfamily. Omega family.</text>
</comment>
<organism evidence="5 6">
    <name type="scientific">Chironomus riparius</name>
    <dbReference type="NCBI Taxonomy" id="315576"/>
    <lineage>
        <taxon>Eukaryota</taxon>
        <taxon>Metazoa</taxon>
        <taxon>Ecdysozoa</taxon>
        <taxon>Arthropoda</taxon>
        <taxon>Hexapoda</taxon>
        <taxon>Insecta</taxon>
        <taxon>Pterygota</taxon>
        <taxon>Neoptera</taxon>
        <taxon>Endopterygota</taxon>
        <taxon>Diptera</taxon>
        <taxon>Nematocera</taxon>
        <taxon>Chironomoidea</taxon>
        <taxon>Chironomidae</taxon>
        <taxon>Chironominae</taxon>
        <taxon>Chironomus</taxon>
    </lineage>
</organism>
<dbReference type="Gene3D" id="3.40.30.10">
    <property type="entry name" value="Glutaredoxin"/>
    <property type="match status" value="1"/>
</dbReference>
<dbReference type="GO" id="GO:0006749">
    <property type="term" value="P:glutathione metabolic process"/>
    <property type="evidence" value="ECO:0007669"/>
    <property type="project" value="TreeGrafter"/>
</dbReference>
<dbReference type="InterPro" id="IPR040079">
    <property type="entry name" value="Glutathione_S-Trfase"/>
</dbReference>
<dbReference type="AlphaFoldDB" id="A0A9N9RMJ5"/>
<gene>
    <name evidence="5" type="ORF">CHIRRI_LOCUS2785</name>
</gene>
<keyword evidence="6" id="KW-1185">Reference proteome</keyword>
<dbReference type="SUPFAM" id="SSF52833">
    <property type="entry name" value="Thioredoxin-like"/>
    <property type="match status" value="1"/>
</dbReference>
<dbReference type="GO" id="GO:0004364">
    <property type="term" value="F:glutathione transferase activity"/>
    <property type="evidence" value="ECO:0007669"/>
    <property type="project" value="InterPro"/>
</dbReference>
<evidence type="ECO:0000256" key="1">
    <source>
        <dbReference type="ARBA" id="ARBA00011067"/>
    </source>
</evidence>
<dbReference type="SFLD" id="SFLDS00019">
    <property type="entry name" value="Glutathione_Transferase_(cytos"/>
    <property type="match status" value="1"/>
</dbReference>
<accession>A0A9N9RMJ5</accession>
<evidence type="ECO:0000313" key="6">
    <source>
        <dbReference type="Proteomes" id="UP001153620"/>
    </source>
</evidence>
<dbReference type="GO" id="GO:0045174">
    <property type="term" value="F:glutathione dehydrogenase (ascorbate) activity"/>
    <property type="evidence" value="ECO:0007669"/>
    <property type="project" value="TreeGrafter"/>
</dbReference>
<dbReference type="SUPFAM" id="SSF47616">
    <property type="entry name" value="GST C-terminal domain-like"/>
    <property type="match status" value="1"/>
</dbReference>
<name>A0A9N9RMJ5_9DIPT</name>
<evidence type="ECO:0000259" key="4">
    <source>
        <dbReference type="PROSITE" id="PS50405"/>
    </source>
</evidence>
<dbReference type="PROSITE" id="PS50404">
    <property type="entry name" value="GST_NTER"/>
    <property type="match status" value="1"/>
</dbReference>
<dbReference type="Proteomes" id="UP001153620">
    <property type="component" value="Chromosome 1"/>
</dbReference>
<evidence type="ECO:0000256" key="2">
    <source>
        <dbReference type="ARBA" id="ARBA00023002"/>
    </source>
</evidence>
<sequence length="254" mass="29565">MSNVHLAKGSHQPAFPDDGKLRLYSMKFCPYAQRAHLVLDAKNIPYHVAYINLTEKPEWLQKVSALTKVPALEIPGHGESLIESLIIADYLDEKYPQHPLHSKDPLQKARDRILVERFDSFITPFYRIVFQRNQSGSPGAITELTNALDLYEKELRERKTKFFGGQRPGMLDYMIWPWCERSDSMKFILGDKYELDKVRFSELLKWKDEMQKDKAVKENYISPEDHFKYASLRLAGTPDYDFLAVVPPKKLRLS</sequence>
<dbReference type="PANTHER" id="PTHR43968:SF6">
    <property type="entry name" value="GLUTATHIONE S-TRANSFERASE OMEGA"/>
    <property type="match status" value="1"/>
</dbReference>
<dbReference type="PANTHER" id="PTHR43968">
    <property type="match status" value="1"/>
</dbReference>
<dbReference type="PROSITE" id="PS50405">
    <property type="entry name" value="GST_CTER"/>
    <property type="match status" value="1"/>
</dbReference>
<dbReference type="PRINTS" id="PR01625">
    <property type="entry name" value="GSTRNSFRASEO"/>
</dbReference>
<dbReference type="InterPro" id="IPR036282">
    <property type="entry name" value="Glutathione-S-Trfase_C_sf"/>
</dbReference>
<dbReference type="InterPro" id="IPR005442">
    <property type="entry name" value="GST_omega"/>
</dbReference>
<dbReference type="Gene3D" id="1.20.1050.10">
    <property type="match status" value="1"/>
</dbReference>
<keyword evidence="2" id="KW-0560">Oxidoreductase</keyword>
<dbReference type="Pfam" id="PF13417">
    <property type="entry name" value="GST_N_3"/>
    <property type="match status" value="1"/>
</dbReference>